<dbReference type="InterPro" id="IPR029069">
    <property type="entry name" value="HotDog_dom_sf"/>
</dbReference>
<dbReference type="SUPFAM" id="SSF54637">
    <property type="entry name" value="Thioesterase/thiol ester dehydrase-isomerase"/>
    <property type="match status" value="1"/>
</dbReference>
<comment type="caution">
    <text evidence="2">The sequence shown here is derived from an EMBL/GenBank/DDBJ whole genome shotgun (WGS) entry which is preliminary data.</text>
</comment>
<dbReference type="InterPro" id="IPR039569">
    <property type="entry name" value="FAS1-like_DH_region"/>
</dbReference>
<name>A0A094S6L1_9ZZZZ</name>
<gene>
    <name evidence="2" type="ORF">GM50_22180</name>
</gene>
<evidence type="ECO:0000259" key="1">
    <source>
        <dbReference type="Pfam" id="PF13452"/>
    </source>
</evidence>
<dbReference type="Gene3D" id="3.10.129.10">
    <property type="entry name" value="Hotdog Thioesterase"/>
    <property type="match status" value="1"/>
</dbReference>
<dbReference type="EMBL" id="JNSK01000166">
    <property type="protein sequence ID" value="KGA13488.1"/>
    <property type="molecule type" value="Genomic_DNA"/>
</dbReference>
<dbReference type="AlphaFoldDB" id="A0A094S6L1"/>
<dbReference type="CDD" id="cd03441">
    <property type="entry name" value="R_hydratase_like"/>
    <property type="match status" value="1"/>
</dbReference>
<dbReference type="Pfam" id="PF13452">
    <property type="entry name" value="FAS1_DH_region"/>
    <property type="match status" value="1"/>
</dbReference>
<protein>
    <recommendedName>
        <fullName evidence="1">FAS1-like dehydratase domain-containing protein</fullName>
    </recommendedName>
</protein>
<proteinExistence type="predicted"/>
<evidence type="ECO:0000313" key="2">
    <source>
        <dbReference type="EMBL" id="KGA13488.1"/>
    </source>
</evidence>
<accession>A0A094S6L1</accession>
<sequence>MLNPDSVGRTFEGAGSVTVTQAEIDAFAAVIGELDTSIAPPTFSIRISLEQSQSILSDPSIGLDWTRVVHGDQKFEIFSPVKAGDTFTCSSTIETYRVAAGNEIVTVRSDLKSGSEIALSSWSTLVVRA</sequence>
<organism evidence="2">
    <name type="scientific">freshwater metagenome</name>
    <dbReference type="NCBI Taxonomy" id="449393"/>
    <lineage>
        <taxon>unclassified sequences</taxon>
        <taxon>metagenomes</taxon>
        <taxon>ecological metagenomes</taxon>
    </lineage>
</organism>
<reference evidence="2" key="1">
    <citation type="submission" date="2014-05" db="EMBL/GenBank/DDBJ databases">
        <title>Key roles for freshwater Actinobacteria revealed by deep metagenomic sequencing.</title>
        <authorList>
            <person name="Ghai R."/>
            <person name="Mizuno C.M."/>
            <person name="Picazo A."/>
            <person name="Camacho A."/>
            <person name="Rodriguez-Valera F."/>
        </authorList>
    </citation>
    <scope>NUCLEOTIDE SEQUENCE</scope>
</reference>
<feature type="domain" description="FAS1-like dehydratase" evidence="1">
    <location>
        <begin position="35"/>
        <end position="105"/>
    </location>
</feature>